<dbReference type="RefSeq" id="WP_064885126.1">
    <property type="nucleotide sequence ID" value="NZ_LZSX01000090.1"/>
</dbReference>
<evidence type="ECO:0000256" key="3">
    <source>
        <dbReference type="ARBA" id="ARBA00023163"/>
    </source>
</evidence>
<comment type="caution">
    <text evidence="4">Lacks conserved residue(s) required for the propagation of feature annotation.</text>
</comment>
<dbReference type="EMBL" id="LZSX01000090">
    <property type="protein sequence ID" value="OBB79860.1"/>
    <property type="molecule type" value="Genomic_DNA"/>
</dbReference>
<evidence type="ECO:0000256" key="2">
    <source>
        <dbReference type="ARBA" id="ARBA00023125"/>
    </source>
</evidence>
<evidence type="ECO:0000313" key="7">
    <source>
        <dbReference type="Proteomes" id="UP000091914"/>
    </source>
</evidence>
<accession>A0A1A0V9D0</accession>
<dbReference type="Proteomes" id="UP000091914">
    <property type="component" value="Unassembled WGS sequence"/>
</dbReference>
<comment type="caution">
    <text evidence="6">The sequence shown here is derived from an EMBL/GenBank/DDBJ whole genome shotgun (WGS) entry which is preliminary data.</text>
</comment>
<dbReference type="InterPro" id="IPR009057">
    <property type="entry name" value="Homeodomain-like_sf"/>
</dbReference>
<dbReference type="AlphaFoldDB" id="A0A1A0V9D0"/>
<protein>
    <submittedName>
        <fullName evidence="6">TetR family transcriptional regulator</fullName>
    </submittedName>
</protein>
<name>A0A1A0V9D0_9MYCO</name>
<dbReference type="PANTHER" id="PTHR30055">
    <property type="entry name" value="HTH-TYPE TRANSCRIPTIONAL REGULATOR RUTR"/>
    <property type="match status" value="1"/>
</dbReference>
<dbReference type="InterPro" id="IPR050109">
    <property type="entry name" value="HTH-type_TetR-like_transc_reg"/>
</dbReference>
<keyword evidence="2 4" id="KW-0238">DNA-binding</keyword>
<evidence type="ECO:0000256" key="4">
    <source>
        <dbReference type="PROSITE-ProRule" id="PRU00335"/>
    </source>
</evidence>
<feature type="domain" description="HTH tetR-type" evidence="5">
    <location>
        <begin position="12"/>
        <end position="74"/>
    </location>
</feature>
<dbReference type="PROSITE" id="PS50977">
    <property type="entry name" value="HTH_TETR_2"/>
    <property type="match status" value="1"/>
</dbReference>
<keyword evidence="1" id="KW-0805">Transcription regulation</keyword>
<evidence type="ECO:0000259" key="5">
    <source>
        <dbReference type="PROSITE" id="PS50977"/>
    </source>
</evidence>
<dbReference type="SUPFAM" id="SSF46689">
    <property type="entry name" value="Homeodomain-like"/>
    <property type="match status" value="1"/>
</dbReference>
<proteinExistence type="predicted"/>
<reference evidence="6 7" key="1">
    <citation type="submission" date="2016-06" db="EMBL/GenBank/DDBJ databases">
        <authorList>
            <person name="Kjaerup R.B."/>
            <person name="Dalgaard T.S."/>
            <person name="Juul-Madsen H.R."/>
        </authorList>
    </citation>
    <scope>NUCLEOTIDE SEQUENCE [LARGE SCALE GENOMIC DNA]</scope>
    <source>
        <strain evidence="6 7">852002-51834_SCH5396731</strain>
    </source>
</reference>
<dbReference type="Gene3D" id="1.10.357.10">
    <property type="entry name" value="Tetracycline Repressor, domain 2"/>
    <property type="match status" value="1"/>
</dbReference>
<sequence>MYSLIGWSRVETSTKERLVSEAMRLFSQQGYRATSINQIEKAAGLVPGCGALYNHFKSKEALLAAGIDRQLDRRRAMHDISALFAGQGDLRTELSLLCRYLMSVLDRESEFLQVAARTPADQSPRLNNAYGALIDGLYSELADWIKGCAPTIDDPEAKRIAVVGINALLGKRATRIVFHSPQVDTPDDEFVSDWTAMLAGRIEQPARPR</sequence>
<dbReference type="GO" id="GO:0003700">
    <property type="term" value="F:DNA-binding transcription factor activity"/>
    <property type="evidence" value="ECO:0007669"/>
    <property type="project" value="TreeGrafter"/>
</dbReference>
<organism evidence="6 7">
    <name type="scientific">Mycobacterium colombiense</name>
    <dbReference type="NCBI Taxonomy" id="339268"/>
    <lineage>
        <taxon>Bacteria</taxon>
        <taxon>Bacillati</taxon>
        <taxon>Actinomycetota</taxon>
        <taxon>Actinomycetes</taxon>
        <taxon>Mycobacteriales</taxon>
        <taxon>Mycobacteriaceae</taxon>
        <taxon>Mycobacterium</taxon>
        <taxon>Mycobacterium avium complex (MAC)</taxon>
    </lineage>
</organism>
<evidence type="ECO:0000256" key="1">
    <source>
        <dbReference type="ARBA" id="ARBA00023015"/>
    </source>
</evidence>
<dbReference type="GO" id="GO:0000976">
    <property type="term" value="F:transcription cis-regulatory region binding"/>
    <property type="evidence" value="ECO:0007669"/>
    <property type="project" value="TreeGrafter"/>
</dbReference>
<evidence type="ECO:0000313" key="6">
    <source>
        <dbReference type="EMBL" id="OBB79860.1"/>
    </source>
</evidence>
<dbReference type="Pfam" id="PF00440">
    <property type="entry name" value="TetR_N"/>
    <property type="match status" value="1"/>
</dbReference>
<dbReference type="InterPro" id="IPR001647">
    <property type="entry name" value="HTH_TetR"/>
</dbReference>
<dbReference type="OrthoDB" id="3627020at2"/>
<gene>
    <name evidence="6" type="ORF">A5760_20170</name>
</gene>
<keyword evidence="3" id="KW-0804">Transcription</keyword>
<dbReference type="PANTHER" id="PTHR30055:SF234">
    <property type="entry name" value="HTH-TYPE TRANSCRIPTIONAL REGULATOR BETI"/>
    <property type="match status" value="1"/>
</dbReference>